<dbReference type="Pfam" id="PF06029">
    <property type="entry name" value="AlkA_N"/>
    <property type="match status" value="1"/>
</dbReference>
<reference evidence="2" key="1">
    <citation type="submission" date="2019-10" db="EMBL/GenBank/DDBJ databases">
        <title>Molecular typing, antibiotic resistance determination and virulence profiling for 36 multidrug-resistant clinical Klebsiella pneumoniae isolates using second- and third-generation sequencing.</title>
        <authorList>
            <person name="Shelenkov A."/>
            <person name="Mikhaylova Y."/>
            <person name="Yanushevich Y."/>
            <person name="Samoilov A."/>
            <person name="Petrova L."/>
            <person name="Fomina V."/>
            <person name="Gusarov V."/>
            <person name="Zamyatin M."/>
            <person name="Shagin D."/>
        </authorList>
    </citation>
    <scope>NUCLEOTIDE SEQUENCE</scope>
    <source>
        <strain evidence="2">CriePir152</strain>
    </source>
</reference>
<dbReference type="RefSeq" id="WP_320408045.1">
    <property type="nucleotide sequence ID" value="NZ_JAEVHD010000008.1"/>
</dbReference>
<protein>
    <submittedName>
        <fullName evidence="2">DNA-3-methyladenine glycosylase 2</fullName>
        <ecNumber evidence="2">3.2.2.21</ecNumber>
    </submittedName>
</protein>
<organism evidence="2">
    <name type="scientific">Klebsiella pneumoniae</name>
    <dbReference type="NCBI Taxonomy" id="573"/>
    <lineage>
        <taxon>Bacteria</taxon>
        <taxon>Pseudomonadati</taxon>
        <taxon>Pseudomonadota</taxon>
        <taxon>Gammaproteobacteria</taxon>
        <taxon>Enterobacterales</taxon>
        <taxon>Enterobacteriaceae</taxon>
        <taxon>Klebsiella/Raoultella group</taxon>
        <taxon>Klebsiella</taxon>
        <taxon>Klebsiella pneumoniae complex</taxon>
    </lineage>
</organism>
<dbReference type="EMBL" id="WJVX01000061">
    <property type="protein sequence ID" value="MRJ83734.1"/>
    <property type="molecule type" value="Genomic_DNA"/>
</dbReference>
<feature type="non-terminal residue" evidence="2">
    <location>
        <position position="115"/>
    </location>
</feature>
<keyword evidence="2" id="KW-0378">Hydrolase</keyword>
<proteinExistence type="predicted"/>
<feature type="domain" description="DNA-3-methyladenine glycosylase AlkA N-terminal" evidence="1">
    <location>
        <begin position="1"/>
        <end position="112"/>
    </location>
</feature>
<keyword evidence="2" id="KW-0326">Glycosidase</keyword>
<comment type="caution">
    <text evidence="2">The sequence shown here is derived from an EMBL/GenBank/DDBJ whole genome shotgun (WGS) entry which is preliminary data.</text>
</comment>
<dbReference type="InterPro" id="IPR010316">
    <property type="entry name" value="AlkA_N"/>
</dbReference>
<dbReference type="SMART" id="SM01009">
    <property type="entry name" value="AlkA_N"/>
    <property type="match status" value="1"/>
</dbReference>
<dbReference type="Gene3D" id="3.30.310.20">
    <property type="entry name" value="DNA-3-methyladenine glycosylase AlkA, N-terminal domain"/>
    <property type="match status" value="1"/>
</dbReference>
<accession>A0A6A8ESK5</accession>
<dbReference type="GO" id="GO:0003905">
    <property type="term" value="F:alkylbase DNA N-glycosylase activity"/>
    <property type="evidence" value="ECO:0007669"/>
    <property type="project" value="UniProtKB-EC"/>
</dbReference>
<evidence type="ECO:0000259" key="1">
    <source>
        <dbReference type="SMART" id="SM01009"/>
    </source>
</evidence>
<dbReference type="AlphaFoldDB" id="A0A6A8ESK5"/>
<evidence type="ECO:0000313" key="2">
    <source>
        <dbReference type="EMBL" id="MRJ83734.1"/>
    </source>
</evidence>
<dbReference type="SUPFAM" id="SSF55945">
    <property type="entry name" value="TATA-box binding protein-like"/>
    <property type="match status" value="1"/>
</dbReference>
<dbReference type="InterPro" id="IPR037046">
    <property type="entry name" value="AlkA_N_sf"/>
</dbReference>
<gene>
    <name evidence="2" type="ORF">GJJ20_27955</name>
</gene>
<name>A0A6A8ESK5_KLEPN</name>
<dbReference type="EC" id="3.2.2.21" evidence="2"/>
<sequence>MVLLPWTPPYDWAWMVGFLQARAVAGVERFHDGGYSRSFGVEGHRGLIHLAPDEEAQGLRVTLSPGLQPVAEICYARIGQLFDLACDPRQVARTLGDLAQARPGLRLPGALDAFE</sequence>